<dbReference type="PANTHER" id="PTHR47750:SF1">
    <property type="entry name" value="F-BOX PROTEIN SNE"/>
    <property type="match status" value="1"/>
</dbReference>
<feature type="compositionally biased region" description="Low complexity" evidence="1">
    <location>
        <begin position="170"/>
        <end position="184"/>
    </location>
</feature>
<dbReference type="Pfam" id="PF12937">
    <property type="entry name" value="F-box-like"/>
    <property type="match status" value="1"/>
</dbReference>
<dbReference type="GO" id="GO:0009740">
    <property type="term" value="P:gibberellic acid mediated signaling pathway"/>
    <property type="evidence" value="ECO:0007669"/>
    <property type="project" value="TreeGrafter"/>
</dbReference>
<feature type="region of interest" description="Disordered" evidence="1">
    <location>
        <begin position="189"/>
        <end position="230"/>
    </location>
</feature>
<protein>
    <submittedName>
        <fullName evidence="3">F-box protein GID2</fullName>
    </submittedName>
</protein>
<evidence type="ECO:0000259" key="2">
    <source>
        <dbReference type="Pfam" id="PF12937"/>
    </source>
</evidence>
<dbReference type="InterPro" id="IPR044184">
    <property type="entry name" value="SNE/GID2"/>
</dbReference>
<name>A0A0B6VJD1_LYGJA</name>
<proteinExistence type="evidence at transcript level"/>
<dbReference type="InterPro" id="IPR001810">
    <property type="entry name" value="F-box_dom"/>
</dbReference>
<dbReference type="Gene3D" id="1.20.1280.50">
    <property type="match status" value="1"/>
</dbReference>
<dbReference type="AlphaFoldDB" id="A0A0B6VJD1"/>
<dbReference type="SUPFAM" id="SSF81383">
    <property type="entry name" value="F-box domain"/>
    <property type="match status" value="1"/>
</dbReference>
<dbReference type="CDD" id="cd22151">
    <property type="entry name" value="F-box_AtGID2-like"/>
    <property type="match status" value="1"/>
</dbReference>
<dbReference type="InterPro" id="IPR036047">
    <property type="entry name" value="F-box-like_dom_sf"/>
</dbReference>
<reference evidence="3" key="1">
    <citation type="submission" date="2014-03" db="EMBL/GenBank/DDBJ databases">
        <title>Fern antheridiogen system is a unique spatiotemporally split gibberellin synthesis pathway.</title>
        <authorList>
            <person name="Tanaka J."/>
            <person name="Yano K."/>
            <person name="Aya K."/>
            <person name="Hirano K."/>
            <person name="Ordonio R.L."/>
            <person name="Takehara S."/>
            <person name="Park S.H."/>
            <person name="Nakajima M."/>
            <person name="Ueguchi-Tanaka M."/>
            <person name="Matsuoka M."/>
        </authorList>
    </citation>
    <scope>NUCLEOTIDE SEQUENCE</scope>
</reference>
<sequence length="253" mass="26991">MNPPGPDHKRPRTQPSDRFWHHDEYLLQEVFKYLDAKSLAFCACVCRLWRTAAEEESLWERICNQNCAPGLCAAAGAASSSASPQQQFKTVVKALGGFRGLYAQWLRPLLSKPTAAAPPALFPQASFAPSSAKARKWSKDEVHLSLSLYSVECFERLGKRGSAAALNQDPSAAPSSSSASASFPGPSSHIPSSFSASPFSCPSSHTPASFSSLPSSSSSSSPLPSSSSSTMVLPSLFVPESFHTNPNPPSDDQ</sequence>
<dbReference type="GO" id="GO:0009937">
    <property type="term" value="P:regulation of gibberellic acid mediated signaling pathway"/>
    <property type="evidence" value="ECO:0007669"/>
    <property type="project" value="InterPro"/>
</dbReference>
<feature type="region of interest" description="Disordered" evidence="1">
    <location>
        <begin position="165"/>
        <end position="184"/>
    </location>
</feature>
<dbReference type="GO" id="GO:0019005">
    <property type="term" value="C:SCF ubiquitin ligase complex"/>
    <property type="evidence" value="ECO:0007669"/>
    <property type="project" value="InterPro"/>
</dbReference>
<evidence type="ECO:0000256" key="1">
    <source>
        <dbReference type="SAM" id="MobiDB-lite"/>
    </source>
</evidence>
<gene>
    <name evidence="3" type="primary">LjGID2</name>
</gene>
<evidence type="ECO:0000313" key="3">
    <source>
        <dbReference type="EMBL" id="BAQ20611.1"/>
    </source>
</evidence>
<dbReference type="PANTHER" id="PTHR47750">
    <property type="entry name" value="F-BOX PROTEIN SNE"/>
    <property type="match status" value="1"/>
</dbReference>
<accession>A0A0B6VJD1</accession>
<dbReference type="EMBL" id="AB915797">
    <property type="protein sequence ID" value="BAQ20611.1"/>
    <property type="molecule type" value="mRNA"/>
</dbReference>
<feature type="domain" description="F-box" evidence="2">
    <location>
        <begin position="26"/>
        <end position="64"/>
    </location>
</feature>
<organism evidence="3">
    <name type="scientific">Lygodium japonicum</name>
    <name type="common">Japanese climbing fern</name>
    <name type="synonym">Ophioglossum japonicum</name>
    <dbReference type="NCBI Taxonomy" id="13824"/>
    <lineage>
        <taxon>Eukaryota</taxon>
        <taxon>Viridiplantae</taxon>
        <taxon>Streptophyta</taxon>
        <taxon>Embryophyta</taxon>
        <taxon>Tracheophyta</taxon>
        <taxon>Polypodiopsida</taxon>
        <taxon>Polypodiidae</taxon>
        <taxon>Schizaeales</taxon>
        <taxon>Lygodiaceae</taxon>
        <taxon>Lygodium</taxon>
    </lineage>
</organism>